<protein>
    <submittedName>
        <fullName evidence="1">Phage tail collar domain-containing protein</fullName>
    </submittedName>
</protein>
<name>A0A653B6G8_ECTOL</name>
<dbReference type="SUPFAM" id="SSF88874">
    <property type="entry name" value="Receptor-binding domain of short tail fibre protein gp12"/>
    <property type="match status" value="1"/>
</dbReference>
<reference evidence="1" key="1">
    <citation type="submission" date="2018-11" db="EMBL/GenBank/DDBJ databases">
        <authorList>
            <consortium name="Genoscope - CEA"/>
            <person name="William W."/>
        </authorList>
    </citation>
    <scope>NUCLEOTIDE SEQUENCE [LARGE SCALE GENOMIC DNA]</scope>
    <source>
        <strain evidence="1">T9AD</strain>
    </source>
</reference>
<organism evidence="1">
    <name type="scientific">Ectopseudomonas oleovorans</name>
    <name type="common">Pseudomonas oleovorans</name>
    <dbReference type="NCBI Taxonomy" id="301"/>
    <lineage>
        <taxon>Bacteria</taxon>
        <taxon>Pseudomonadati</taxon>
        <taxon>Pseudomonadota</taxon>
        <taxon>Gammaproteobacteria</taxon>
        <taxon>Pseudomonadales</taxon>
        <taxon>Pseudomonadaceae</taxon>
        <taxon>Ectopseudomonas</taxon>
    </lineage>
</organism>
<dbReference type="InterPro" id="IPR037053">
    <property type="entry name" value="Phage_tail_collar_dom_sf"/>
</dbReference>
<gene>
    <name evidence="1" type="ORF">POT9AD_3150</name>
</gene>
<dbReference type="InterPro" id="IPR011083">
    <property type="entry name" value="Phage_tail_collar_dom"/>
</dbReference>
<accession>A0A653B6G8</accession>
<dbReference type="AlphaFoldDB" id="A0A653B6G8"/>
<dbReference type="Pfam" id="PF07484">
    <property type="entry name" value="Collar"/>
    <property type="match status" value="1"/>
</dbReference>
<evidence type="ECO:0000313" key="1">
    <source>
        <dbReference type="EMBL" id="VDN64125.1"/>
    </source>
</evidence>
<dbReference type="Gene3D" id="3.90.1340.10">
    <property type="entry name" value="Phage tail collar domain"/>
    <property type="match status" value="1"/>
</dbReference>
<sequence length="214" mass="21742">MEPFLGEIKMVGFNFAPRGYALCQGQLMPIAQNTALFSLLGTLYGGNGQTTFGLPDYRGRSPVGMGHGPGLDVIVQGEMAGRENVTLTTAELPMHAPVAHFNGQASNGALTISAAVATNPTAAMVPPTAGNTTYLSATTAKAGPASVVFAGLFTDTPPDSTKANLGGLSGQASITPQGTVTISPVGGSQPFGIRNPFLGTNFVIATEGVFPSRG</sequence>
<dbReference type="EMBL" id="LR130779">
    <property type="protein sequence ID" value="VDN64125.1"/>
    <property type="molecule type" value="Genomic_DNA"/>
</dbReference>
<dbReference type="OrthoDB" id="9810174at2"/>
<proteinExistence type="predicted"/>